<protein>
    <submittedName>
        <fullName evidence="1">Uncharacterized protein</fullName>
    </submittedName>
</protein>
<dbReference type="GeneID" id="2979079"/>
<proteinExistence type="predicted"/>
<name>Q677V8_9VIRU</name>
<evidence type="ECO:0000313" key="1">
    <source>
        <dbReference type="EMBL" id="AAU10999.1"/>
    </source>
</evidence>
<dbReference type="KEGG" id="vg:2979079"/>
<dbReference type="Proteomes" id="UP000106699">
    <property type="component" value="Segment"/>
</dbReference>
<reference evidence="1 2" key="1">
    <citation type="journal article" date="2004" name="J. Virol.">
        <title>Complete genome sequence of lymphocystis disease virus isolated from China.</title>
        <authorList>
            <person name="Zhang Q.Y."/>
            <person name="Xiao F."/>
            <person name="Xie J."/>
            <person name="Li Z.Q."/>
            <person name="Gui J.F."/>
        </authorList>
    </citation>
    <scope>NUCLEOTIDE SEQUENCE [LARGE SCALE GENOMIC DNA]</scope>
</reference>
<dbReference type="EMBL" id="AY380826">
    <property type="protein sequence ID" value="AAU10999.1"/>
    <property type="molecule type" value="Genomic_DNA"/>
</dbReference>
<dbReference type="RefSeq" id="YP_073660.1">
    <property type="nucleotide sequence ID" value="NC_005902.1"/>
</dbReference>
<evidence type="ECO:0000313" key="2">
    <source>
        <dbReference type="Proteomes" id="UP000106699"/>
    </source>
</evidence>
<sequence length="40" mass="5094">MTRITRLTHRACITFTVVRTNIFFSRTIKWWFSWFRRMII</sequence>
<accession>Q677V8</accession>
<keyword evidence="2" id="KW-1185">Reference proteome</keyword>
<organism evidence="1 2">
    <name type="scientific">lymphocystis disease virus-China</name>
    <dbReference type="NCBI Taxonomy" id="256729"/>
    <lineage>
        <taxon>Viruses</taxon>
        <taxon>Varidnaviria</taxon>
        <taxon>Bamfordvirae</taxon>
        <taxon>Nucleocytoviricota</taxon>
        <taxon>Megaviricetes</taxon>
        <taxon>Pimascovirales</taxon>
        <taxon>Pimascovirales incertae sedis</taxon>
        <taxon>Iridoviridae</taxon>
        <taxon>Alphairidovirinae</taxon>
        <taxon>Lymphocystivirus</taxon>
        <taxon>Lymphocystivirus paralichthys1</taxon>
        <taxon>Lymphocystis disease virus 2</taxon>
    </lineage>
</organism>